<keyword evidence="5" id="KW-0067">ATP-binding</keyword>
<dbReference type="InterPro" id="IPR011063">
    <property type="entry name" value="TilS/TtcA_N"/>
</dbReference>
<reference evidence="8 9" key="1">
    <citation type="journal article" date="2018" name="BMC Genomics">
        <title>Comparative genome analyses reveal sequence features reflecting distinct modes of host-adaptation between dicot and monocot powdery mildew.</title>
        <authorList>
            <person name="Wu Y."/>
            <person name="Ma X."/>
            <person name="Pan Z."/>
            <person name="Kale S.D."/>
            <person name="Song Y."/>
            <person name="King H."/>
            <person name="Zhang Q."/>
            <person name="Presley C."/>
            <person name="Deng X."/>
            <person name="Wei C.I."/>
            <person name="Xiao S."/>
        </authorList>
    </citation>
    <scope>NUCLEOTIDE SEQUENCE [LARGE SCALE GENOMIC DNA]</scope>
    <source>
        <strain evidence="8">UMSG2</strain>
    </source>
</reference>
<keyword evidence="3" id="KW-0819">tRNA processing</keyword>
<dbReference type="EMBL" id="MCFK01006823">
    <property type="protein sequence ID" value="RKF58367.1"/>
    <property type="molecule type" value="Genomic_DNA"/>
</dbReference>
<dbReference type="CDD" id="cd01992">
    <property type="entry name" value="TilS_N"/>
    <property type="match status" value="1"/>
</dbReference>
<evidence type="ECO:0000256" key="1">
    <source>
        <dbReference type="ARBA" id="ARBA00013267"/>
    </source>
</evidence>
<evidence type="ECO:0000256" key="2">
    <source>
        <dbReference type="ARBA" id="ARBA00022598"/>
    </source>
</evidence>
<dbReference type="InterPro" id="IPR012094">
    <property type="entry name" value="tRNA_Ile_lys_synt"/>
</dbReference>
<dbReference type="PANTHER" id="PTHR43033">
    <property type="entry name" value="TRNA(ILE)-LYSIDINE SYNTHASE-RELATED"/>
    <property type="match status" value="1"/>
</dbReference>
<gene>
    <name evidence="8" type="ORF">OnM2_068040</name>
</gene>
<dbReference type="NCBIfam" id="TIGR02432">
    <property type="entry name" value="lysidine_TilS_N"/>
    <property type="match status" value="1"/>
</dbReference>
<evidence type="ECO:0000256" key="4">
    <source>
        <dbReference type="ARBA" id="ARBA00022741"/>
    </source>
</evidence>
<dbReference type="OrthoDB" id="434144at2759"/>
<dbReference type="GO" id="GO:0008033">
    <property type="term" value="P:tRNA processing"/>
    <property type="evidence" value="ECO:0007669"/>
    <property type="project" value="UniProtKB-KW"/>
</dbReference>
<dbReference type="EC" id="6.3.4.19" evidence="1"/>
<dbReference type="Pfam" id="PF01171">
    <property type="entry name" value="ATP_bind_3"/>
    <property type="match status" value="1"/>
</dbReference>
<dbReference type="PANTHER" id="PTHR43033:SF1">
    <property type="entry name" value="TRNA(ILE)-LYSIDINE SYNTHASE-RELATED"/>
    <property type="match status" value="1"/>
</dbReference>
<dbReference type="AlphaFoldDB" id="A0A420HLQ5"/>
<accession>A0A420HLQ5</accession>
<feature type="domain" description="tRNA(Ile)-lysidine/2-thiocytidine synthase N-terminal" evidence="7">
    <location>
        <begin position="53"/>
        <end position="296"/>
    </location>
</feature>
<dbReference type="GO" id="GO:0005524">
    <property type="term" value="F:ATP binding"/>
    <property type="evidence" value="ECO:0007669"/>
    <property type="project" value="UniProtKB-KW"/>
</dbReference>
<organism evidence="8 9">
    <name type="scientific">Erysiphe neolycopersici</name>
    <dbReference type="NCBI Taxonomy" id="212602"/>
    <lineage>
        <taxon>Eukaryota</taxon>
        <taxon>Fungi</taxon>
        <taxon>Dikarya</taxon>
        <taxon>Ascomycota</taxon>
        <taxon>Pezizomycotina</taxon>
        <taxon>Leotiomycetes</taxon>
        <taxon>Erysiphales</taxon>
        <taxon>Erysiphaceae</taxon>
        <taxon>Erysiphe</taxon>
    </lineage>
</organism>
<dbReference type="GO" id="GO:0032267">
    <property type="term" value="F:tRNA(Ile)-lysidine synthase activity"/>
    <property type="evidence" value="ECO:0007669"/>
    <property type="project" value="UniProtKB-EC"/>
</dbReference>
<dbReference type="SUPFAM" id="SSF52402">
    <property type="entry name" value="Adenine nucleotide alpha hydrolases-like"/>
    <property type="match status" value="1"/>
</dbReference>
<evidence type="ECO:0000313" key="8">
    <source>
        <dbReference type="EMBL" id="RKF58367.1"/>
    </source>
</evidence>
<name>A0A420HLQ5_9PEZI</name>
<evidence type="ECO:0000256" key="3">
    <source>
        <dbReference type="ARBA" id="ARBA00022694"/>
    </source>
</evidence>
<comment type="catalytic activity">
    <reaction evidence="6">
        <text>cytidine(34) in tRNA(Ile2) + L-lysine + ATP = lysidine(34) in tRNA(Ile2) + AMP + diphosphate + H(+)</text>
        <dbReference type="Rhea" id="RHEA:43744"/>
        <dbReference type="Rhea" id="RHEA-COMP:10625"/>
        <dbReference type="Rhea" id="RHEA-COMP:10670"/>
        <dbReference type="ChEBI" id="CHEBI:15378"/>
        <dbReference type="ChEBI" id="CHEBI:30616"/>
        <dbReference type="ChEBI" id="CHEBI:32551"/>
        <dbReference type="ChEBI" id="CHEBI:33019"/>
        <dbReference type="ChEBI" id="CHEBI:82748"/>
        <dbReference type="ChEBI" id="CHEBI:83665"/>
        <dbReference type="ChEBI" id="CHEBI:456215"/>
        <dbReference type="EC" id="6.3.4.19"/>
    </reaction>
</comment>
<comment type="caution">
    <text evidence="8">The sequence shown here is derived from an EMBL/GenBank/DDBJ whole genome shotgun (WGS) entry which is preliminary data.</text>
</comment>
<sequence length="603" mass="68491">MNSLSSILRNLSASYLGQSTLSEATITCDEFINAIYHSRRRLSDNERWHQKKIGLAISGGVDSMALALLCSNLQLCDSLEYRRLRFHAFIVDHGIRTGSDREAVSVAKILASRGIPASISKIKWQIKDPHCLPNFESLARKERYRLLGKACYENDIDSLMLGHHEDDQAELIMMRIIAGHRGRGLVGMKPRTAIPECYGLYGIHESGGGLIDSNPICQPLIEKSKPSFMTTSIGAWHQDSNTERLRLETGGIQIYRPLLNFSKSRLIFTCKAYQIPWFEDKTNYDVTLTKRNAIRNLFCCHKIPDALSKQSLISLAKRISIKVSRLEEIVNHYLTKICICSFSSTSGTVKVVFPPLTHEGEKLGDAKFFLLSKVATELLRKIITLITPEEHIELSSLRYAVTRIFPELVHEPPKLLFPSQQKLEKKPLFHTKFTVAGVLFQPISLDTTHSHSHRIIENNMWLISRQPVPRVSIGNHTFIVLAAQENHPPFLFDGRFWIKIKNHSQTHDLVIRFFEPMDLKLFLNQFQSPGKKILLKKLAKIAPGNIRWTLPIICARQTVAAGSEFYQPLSLPSLKIDVPGANTFGVWQTHYKKIYTDHLKIPN</sequence>
<dbReference type="HAMAP" id="MF_01161">
    <property type="entry name" value="tRNA_Ile_lys_synt"/>
    <property type="match status" value="1"/>
</dbReference>
<dbReference type="Proteomes" id="UP000286134">
    <property type="component" value="Unassembled WGS sequence"/>
</dbReference>
<protein>
    <recommendedName>
        <fullName evidence="1">tRNA(Ile)-lysidine synthetase</fullName>
        <ecNumber evidence="1">6.3.4.19</ecNumber>
    </recommendedName>
</protein>
<keyword evidence="9" id="KW-1185">Reference proteome</keyword>
<dbReference type="Gene3D" id="3.40.50.620">
    <property type="entry name" value="HUPs"/>
    <property type="match status" value="1"/>
</dbReference>
<dbReference type="InterPro" id="IPR012795">
    <property type="entry name" value="tRNA_Ile_lys_synt_N"/>
</dbReference>
<proteinExistence type="inferred from homology"/>
<evidence type="ECO:0000313" key="9">
    <source>
        <dbReference type="Proteomes" id="UP000286134"/>
    </source>
</evidence>
<evidence type="ECO:0000256" key="5">
    <source>
        <dbReference type="ARBA" id="ARBA00022840"/>
    </source>
</evidence>
<keyword evidence="4" id="KW-0547">Nucleotide-binding</keyword>
<dbReference type="InterPro" id="IPR014729">
    <property type="entry name" value="Rossmann-like_a/b/a_fold"/>
</dbReference>
<evidence type="ECO:0000259" key="7">
    <source>
        <dbReference type="Pfam" id="PF01171"/>
    </source>
</evidence>
<dbReference type="STRING" id="212602.A0A420HLQ5"/>
<evidence type="ECO:0000256" key="6">
    <source>
        <dbReference type="ARBA" id="ARBA00048539"/>
    </source>
</evidence>
<keyword evidence="2" id="KW-0436">Ligase</keyword>